<protein>
    <submittedName>
        <fullName evidence="1">Uncharacterized protein</fullName>
    </submittedName>
</protein>
<organism evidence="1 2">
    <name type="scientific">Forsythia ovata</name>
    <dbReference type="NCBI Taxonomy" id="205694"/>
    <lineage>
        <taxon>Eukaryota</taxon>
        <taxon>Viridiplantae</taxon>
        <taxon>Streptophyta</taxon>
        <taxon>Embryophyta</taxon>
        <taxon>Tracheophyta</taxon>
        <taxon>Spermatophyta</taxon>
        <taxon>Magnoliopsida</taxon>
        <taxon>eudicotyledons</taxon>
        <taxon>Gunneridae</taxon>
        <taxon>Pentapetalae</taxon>
        <taxon>asterids</taxon>
        <taxon>lamiids</taxon>
        <taxon>Lamiales</taxon>
        <taxon>Oleaceae</taxon>
        <taxon>Forsythieae</taxon>
        <taxon>Forsythia</taxon>
    </lineage>
</organism>
<name>A0ABD1P544_9LAMI</name>
<sequence>MGGFVILGLDLSPTYPTHPLILLTYNVNVEKSYVNHTANDARANTIHTELYRVVCIPNVKGLLELKKIMKHNFLKQLENFLMISVGTKRQLLCDLTDFHFDSSMKKSSKLKE</sequence>
<proteinExistence type="predicted"/>
<dbReference type="Proteomes" id="UP001604277">
    <property type="component" value="Unassembled WGS sequence"/>
</dbReference>
<accession>A0ABD1P544</accession>
<keyword evidence="2" id="KW-1185">Reference proteome</keyword>
<evidence type="ECO:0000313" key="1">
    <source>
        <dbReference type="EMBL" id="KAL2458468.1"/>
    </source>
</evidence>
<evidence type="ECO:0000313" key="2">
    <source>
        <dbReference type="Proteomes" id="UP001604277"/>
    </source>
</evidence>
<dbReference type="EMBL" id="JBFOLJ010000029">
    <property type="protein sequence ID" value="KAL2458468.1"/>
    <property type="molecule type" value="Genomic_DNA"/>
</dbReference>
<gene>
    <name evidence="1" type="ORF">Fot_55738</name>
</gene>
<dbReference type="AlphaFoldDB" id="A0ABD1P544"/>
<reference evidence="2" key="1">
    <citation type="submission" date="2024-07" db="EMBL/GenBank/DDBJ databases">
        <title>Two chromosome-level genome assemblies of Korean endemic species Abeliophyllum distichum and Forsythia ovata (Oleaceae).</title>
        <authorList>
            <person name="Jang H."/>
        </authorList>
    </citation>
    <scope>NUCLEOTIDE SEQUENCE [LARGE SCALE GENOMIC DNA]</scope>
</reference>
<comment type="caution">
    <text evidence="1">The sequence shown here is derived from an EMBL/GenBank/DDBJ whole genome shotgun (WGS) entry which is preliminary data.</text>
</comment>